<dbReference type="InterPro" id="IPR046673">
    <property type="entry name" value="ToxA_N"/>
</dbReference>
<comment type="PTM">
    <text evidence="14">Ubiquitinated in the presence of host E1 ubiquitin-activating enzyme, E2 ubiquitin-conjugating enzyme and ubiquitin.</text>
</comment>
<keyword evidence="9" id="KW-0677">Repeat</keyword>
<evidence type="ECO:0000256" key="4">
    <source>
        <dbReference type="ARBA" id="ARBA00009868"/>
    </source>
</evidence>
<evidence type="ECO:0000256" key="10">
    <source>
        <dbReference type="ARBA" id="ARBA00022786"/>
    </source>
</evidence>
<evidence type="ECO:0000256" key="7">
    <source>
        <dbReference type="ARBA" id="ARBA00022614"/>
    </source>
</evidence>
<dbReference type="InterPro" id="IPR051071">
    <property type="entry name" value="LRR-bact_E3_ubiq_ligases"/>
</dbReference>
<comment type="caution">
    <text evidence="16">The sequence shown here is derived from an EMBL/GenBank/DDBJ whole genome shotgun (WGS) entry which is preliminary data.</text>
</comment>
<dbReference type="Pfam" id="PF13855">
    <property type="entry name" value="LRR_8"/>
    <property type="match status" value="1"/>
</dbReference>
<evidence type="ECO:0000256" key="14">
    <source>
        <dbReference type="PROSITE-ProRule" id="PRU01398"/>
    </source>
</evidence>
<dbReference type="InterPro" id="IPR032675">
    <property type="entry name" value="LRR_dom_sf"/>
</dbReference>
<dbReference type="SUPFAM" id="SSF52058">
    <property type="entry name" value="L domain-like"/>
    <property type="match status" value="1"/>
</dbReference>
<dbReference type="InterPro" id="IPR001611">
    <property type="entry name" value="Leu-rich_rpt"/>
</dbReference>
<evidence type="ECO:0000256" key="9">
    <source>
        <dbReference type="ARBA" id="ARBA00022737"/>
    </source>
</evidence>
<evidence type="ECO:0000256" key="8">
    <source>
        <dbReference type="ARBA" id="ARBA00022679"/>
    </source>
</evidence>
<dbReference type="Gene3D" id="1.20.58.360">
    <property type="entry name" value="Shigella T3SS effector IpaH defines"/>
    <property type="match status" value="1"/>
</dbReference>
<dbReference type="SMART" id="SM00369">
    <property type="entry name" value="LRR_TYP"/>
    <property type="match status" value="4"/>
</dbReference>
<dbReference type="RefSeq" id="WP_304484362.1">
    <property type="nucleotide sequence ID" value="NZ_JAUQOQ010000007.1"/>
</dbReference>
<feature type="active site" description="Glycyl thioester intermediate" evidence="14">
    <location>
        <position position="1247"/>
    </location>
</feature>
<dbReference type="PROSITE" id="PS51450">
    <property type="entry name" value="LRR"/>
    <property type="match status" value="2"/>
</dbReference>
<evidence type="ECO:0000256" key="5">
    <source>
        <dbReference type="ARBA" id="ARBA00012483"/>
    </source>
</evidence>
<dbReference type="PANTHER" id="PTHR47114">
    <property type="match status" value="1"/>
</dbReference>
<dbReference type="EC" id="2.3.2.27" evidence="5"/>
<dbReference type="Gene3D" id="3.80.10.10">
    <property type="entry name" value="Ribonuclease Inhibitor"/>
    <property type="match status" value="1"/>
</dbReference>
<evidence type="ECO:0000256" key="3">
    <source>
        <dbReference type="ARBA" id="ARBA00004613"/>
    </source>
</evidence>
<dbReference type="PROSITE" id="PS52053">
    <property type="entry name" value="NEL"/>
    <property type="match status" value="1"/>
</dbReference>
<evidence type="ECO:0000313" key="17">
    <source>
        <dbReference type="Proteomes" id="UP001577047"/>
    </source>
</evidence>
<keyword evidence="11 14" id="KW-0832">Ubl conjugation</keyword>
<keyword evidence="6 14" id="KW-0964">Secreted</keyword>
<proteinExistence type="inferred from homology"/>
<evidence type="ECO:0000256" key="12">
    <source>
        <dbReference type="ARBA" id="ARBA00023026"/>
    </source>
</evidence>
<evidence type="ECO:0000256" key="6">
    <source>
        <dbReference type="ARBA" id="ARBA00022525"/>
    </source>
</evidence>
<name>A0ABV4Z8E7_9PSED</name>
<feature type="domain" description="NEL" evidence="15">
    <location>
        <begin position="1160"/>
        <end position="1457"/>
    </location>
</feature>
<keyword evidence="13 14" id="KW-1035">Host cytoplasm</keyword>
<comment type="subcellular location">
    <subcellularLocation>
        <location evidence="2">Host cytoplasm</location>
    </subcellularLocation>
    <subcellularLocation>
        <location evidence="3">Secreted</location>
    </subcellularLocation>
</comment>
<dbReference type="Pfam" id="PF14496">
    <property type="entry name" value="NEL"/>
    <property type="match status" value="1"/>
</dbReference>
<comment type="catalytic activity">
    <reaction evidence="1">
        <text>S-ubiquitinyl-[E2 ubiquitin-conjugating enzyme]-L-cysteine + [acceptor protein]-L-lysine = [E2 ubiquitin-conjugating enzyme]-L-cysteine + N(6)-ubiquitinyl-[acceptor protein]-L-lysine.</text>
        <dbReference type="EC" id="2.3.2.27"/>
    </reaction>
</comment>
<dbReference type="Proteomes" id="UP001577047">
    <property type="component" value="Unassembled WGS sequence"/>
</dbReference>
<evidence type="ECO:0000259" key="15">
    <source>
        <dbReference type="PROSITE" id="PS52053"/>
    </source>
</evidence>
<evidence type="ECO:0000256" key="11">
    <source>
        <dbReference type="ARBA" id="ARBA00022843"/>
    </source>
</evidence>
<comment type="similarity">
    <text evidence="4 14">Belongs to the LRR-containing bacterial E3 ligase family.</text>
</comment>
<reference evidence="16 17" key="1">
    <citation type="submission" date="2024-09" db="EMBL/GenBank/DDBJ databases">
        <authorList>
            <person name="Fullem K."/>
        </authorList>
    </citation>
    <scope>NUCLEOTIDE SEQUENCE [LARGE SCALE GENOMIC DNA]</scope>
    <source>
        <strain evidence="17">K1(2024)</strain>
    </source>
</reference>
<organism evidence="16 17">
    <name type="scientific">Pseudomonas boreofloridensis</name>
    <dbReference type="NCBI Taxonomy" id="3064348"/>
    <lineage>
        <taxon>Bacteria</taxon>
        <taxon>Pseudomonadati</taxon>
        <taxon>Pseudomonadota</taxon>
        <taxon>Gammaproteobacteria</taxon>
        <taxon>Pseudomonadales</taxon>
        <taxon>Pseudomonadaceae</taxon>
        <taxon>Pseudomonas</taxon>
    </lineage>
</organism>
<keyword evidence="17" id="KW-1185">Reference proteome</keyword>
<keyword evidence="12" id="KW-0843">Virulence</keyword>
<accession>A0ABV4Z8E7</accession>
<dbReference type="InterPro" id="IPR003591">
    <property type="entry name" value="Leu-rich_rpt_typical-subtyp"/>
</dbReference>
<protein>
    <recommendedName>
        <fullName evidence="5">RING-type E3 ubiquitin transferase</fullName>
        <ecNumber evidence="5">2.3.2.27</ecNumber>
    </recommendedName>
</protein>
<keyword evidence="10 14" id="KW-0833">Ubl conjugation pathway</keyword>
<evidence type="ECO:0000256" key="13">
    <source>
        <dbReference type="ARBA" id="ARBA00023200"/>
    </source>
</evidence>
<sequence>MHVYPAMELAMAFDTLSDDSVDTLIAERLPTWLKGATPEHLPAVHQALVAQQRAQHAVQTLLAQIQPLDQFAAPLLSEALETLLQQPLDVRGSVLRRQVLIRSPSGVGWVPDGIVPRIFTQSLLACALHNFEREETAKAAWRDSSVLLDAQGNAIALQPRAFAGVCRTLDLGGRYQQYLKTVLMEDDARRRASEAVLETGWRTGLEAALWVARLKGDIDESVHTEVQQALADSTPSPITAMDIRVLGHRLQGVVVFQRHRASGTTDPGLIAWIPDDPLGPLSTHASWDALFMTLGQRLREVGYQRFFQRFVSEQDRVPFARTLARVIEGVAAQDALPLDGRSEPVTGALCAHLRRVQVDTLLADAQVLAVPTSVVDCAERDRRLRWLKGLGLDLLGLASFYVPQLGLPLLAIAAAQLVDEVFEGYRDWELGDREAALGHVLGVALNVTGLALGAGVEAAVSGFARSRLVDDLAPTRASDGQWRLIDPRLPGYAVSEHPLAHGQRSLVEGVGHVGIEGQTYKLQGGVGAGVLVHPQRPEAALIRLEDNADGGLRHALEPVAHWSGSGRLLRRLGAGFSQVSDETADALLRSLGMSAAQVRRLHLENAPAPARLYDAAQRYRLHQWYPKLRDEGFEAHFRQTQATAPRAAQPLQRDFPTLSSRAASAILAEATGEQVDILLEQGRVPLALAEMARGNLRDSRLDRACAGFEQGAAVNADTERLALGLIGQWSNWPSGVRVEVRETHAAGLLRAQTSQGPVVQTRQLWREREGYLAVGQGGIPVPGTQASDDLFQALLWLMDTQQRSSLGLADESGAELANALADRACADRDQAAALIGLQPVGPGMRAPWRLGDGRLGYPLSGRPHHSRGALIRGYQQIFPTLSDVQVEAYLDGVRQRGERPWQHLRGLSEQLDQLTEHLAAWRREAAQPALVERRRLAARRIRHCWRRKRADADGEYRLVIDSERLDSLPVLAAGISFEHVSALTLRRLHLSSVPADFLPRFVNLRRLDLGHNLLVCIPEGIESLTQLTRLNLVSNHIVLDEPGMARLSRLTRLRELDMAHNPLTRVPPIACMPDLRRLSLRDTGLTELPVQAYMHWSLEDIDLRDNRLDELSPTLMHSRRRLAHLSLHDNPLPEATQTAARAALSPEAHGVLPTRRHGAGGQDSLERWLDGATDAERKLRTEHWSALAQASGSGDLMRFLEDLGRSQDYDFQGMDLRRRVWQMIAVCAEDAEVREAVFQQAAGSRTCSDQMLLILSLLEVRVLVTVRTAGLDVAGQAGALVQLGRELYRLDEVDRVASEHIASARARDPYGFHDEVETYLAYRAGLVGPLGLPAQSRYMHHRLFSGVSDTHLRQAMQTILTTESEARIADSLSDRPFWQAFLHESEPQLFDALNAPYHERLEILMEQAGESPEQTTLAAIDALAEARAQGERSMILAQTLRLLQLHPWKTVTSSTNG</sequence>
<keyword evidence="8 14" id="KW-0808">Transferase</keyword>
<evidence type="ECO:0000256" key="1">
    <source>
        <dbReference type="ARBA" id="ARBA00000900"/>
    </source>
</evidence>
<dbReference type="InterPro" id="IPR029487">
    <property type="entry name" value="NEL_dom"/>
</dbReference>
<gene>
    <name evidence="16" type="ORF">ACE1YR_10765</name>
</gene>
<dbReference type="PANTHER" id="PTHR47114:SF2">
    <property type="entry name" value="OLIGODENDROCYTE-MYELIN GLYCOPROTEIN"/>
    <property type="match status" value="1"/>
</dbReference>
<evidence type="ECO:0000313" key="16">
    <source>
        <dbReference type="EMBL" id="MFB3800914.1"/>
    </source>
</evidence>
<evidence type="ECO:0000256" key="2">
    <source>
        <dbReference type="ARBA" id="ARBA00004192"/>
    </source>
</evidence>
<dbReference type="Pfam" id="PF20178">
    <property type="entry name" value="ToxA_N"/>
    <property type="match status" value="1"/>
</dbReference>
<keyword evidence="7" id="KW-0433">Leucine-rich repeat</keyword>
<dbReference type="EMBL" id="JBHFXX010000007">
    <property type="protein sequence ID" value="MFB3800914.1"/>
    <property type="molecule type" value="Genomic_DNA"/>
</dbReference>